<feature type="compositionally biased region" description="Gly residues" evidence="1">
    <location>
        <begin position="453"/>
        <end position="470"/>
    </location>
</feature>
<protein>
    <submittedName>
        <fullName evidence="2">Uncharacterized protein</fullName>
    </submittedName>
</protein>
<name>A0A7C9P141_9ACTN</name>
<evidence type="ECO:0000256" key="1">
    <source>
        <dbReference type="SAM" id="MobiDB-lite"/>
    </source>
</evidence>
<accession>A0A7C9P141</accession>
<feature type="compositionally biased region" description="Basic and acidic residues" evidence="1">
    <location>
        <begin position="177"/>
        <end position="188"/>
    </location>
</feature>
<proteinExistence type="predicted"/>
<evidence type="ECO:0000313" key="3">
    <source>
        <dbReference type="Proteomes" id="UP000479526"/>
    </source>
</evidence>
<feature type="compositionally biased region" description="Basic and acidic residues" evidence="1">
    <location>
        <begin position="68"/>
        <end position="79"/>
    </location>
</feature>
<feature type="compositionally biased region" description="Basic and acidic residues" evidence="1">
    <location>
        <begin position="203"/>
        <end position="229"/>
    </location>
</feature>
<feature type="compositionally biased region" description="Polar residues" evidence="1">
    <location>
        <begin position="474"/>
        <end position="485"/>
    </location>
</feature>
<feature type="compositionally biased region" description="Low complexity" evidence="1">
    <location>
        <begin position="694"/>
        <end position="706"/>
    </location>
</feature>
<organism evidence="2 3">
    <name type="scientific">Herbidospora solisilvae</name>
    <dbReference type="NCBI Taxonomy" id="2696284"/>
    <lineage>
        <taxon>Bacteria</taxon>
        <taxon>Bacillati</taxon>
        <taxon>Actinomycetota</taxon>
        <taxon>Actinomycetes</taxon>
        <taxon>Streptosporangiales</taxon>
        <taxon>Streptosporangiaceae</taxon>
        <taxon>Herbidospora</taxon>
    </lineage>
</organism>
<dbReference type="RefSeq" id="WP_161481380.1">
    <property type="nucleotide sequence ID" value="NZ_WXEW01000006.1"/>
</dbReference>
<evidence type="ECO:0000313" key="2">
    <source>
        <dbReference type="EMBL" id="NAS24177.1"/>
    </source>
</evidence>
<feature type="region of interest" description="Disordered" evidence="1">
    <location>
        <begin position="832"/>
        <end position="865"/>
    </location>
</feature>
<dbReference type="Proteomes" id="UP000479526">
    <property type="component" value="Unassembled WGS sequence"/>
</dbReference>
<feature type="region of interest" description="Disordered" evidence="1">
    <location>
        <begin position="68"/>
        <end position="374"/>
    </location>
</feature>
<comment type="caution">
    <text evidence="2">The sequence shown here is derived from an EMBL/GenBank/DDBJ whole genome shotgun (WGS) entry which is preliminary data.</text>
</comment>
<feature type="compositionally biased region" description="Low complexity" evidence="1">
    <location>
        <begin position="591"/>
        <end position="604"/>
    </location>
</feature>
<feature type="region of interest" description="Disordered" evidence="1">
    <location>
        <begin position="741"/>
        <end position="808"/>
    </location>
</feature>
<feature type="compositionally biased region" description="Polar residues" evidence="1">
    <location>
        <begin position="80"/>
        <end position="89"/>
    </location>
</feature>
<dbReference type="AlphaFoldDB" id="A0A7C9P141"/>
<feature type="compositionally biased region" description="Basic and acidic residues" evidence="1">
    <location>
        <begin position="103"/>
        <end position="114"/>
    </location>
</feature>
<feature type="compositionally biased region" description="Low complexity" evidence="1">
    <location>
        <begin position="314"/>
        <end position="328"/>
    </location>
</feature>
<feature type="compositionally biased region" description="Gly residues" evidence="1">
    <location>
        <begin position="541"/>
        <end position="553"/>
    </location>
</feature>
<feature type="compositionally biased region" description="Gly residues" evidence="1">
    <location>
        <begin position="672"/>
        <end position="683"/>
    </location>
</feature>
<feature type="compositionally biased region" description="Low complexity" evidence="1">
    <location>
        <begin position="778"/>
        <end position="788"/>
    </location>
</feature>
<feature type="compositionally biased region" description="Polar residues" evidence="1">
    <location>
        <begin position="562"/>
        <end position="573"/>
    </location>
</feature>
<reference evidence="2 3" key="1">
    <citation type="submission" date="2020-01" db="EMBL/GenBank/DDBJ databases">
        <title>Herbidospora sp. NEAU-GS84 nov., a novel actinomycete isolated from soil.</title>
        <authorList>
            <person name="Han L."/>
        </authorList>
    </citation>
    <scope>NUCLEOTIDE SEQUENCE [LARGE SCALE GENOMIC DNA]</scope>
    <source>
        <strain evidence="2 3">NEAU-GS84</strain>
    </source>
</reference>
<feature type="compositionally biased region" description="Gly residues" evidence="1">
    <location>
        <begin position="757"/>
        <end position="777"/>
    </location>
</feature>
<feature type="compositionally biased region" description="Basic and acidic residues" evidence="1">
    <location>
        <begin position="123"/>
        <end position="140"/>
    </location>
</feature>
<feature type="compositionally biased region" description="Polar residues" evidence="1">
    <location>
        <begin position="529"/>
        <end position="539"/>
    </location>
</feature>
<sequence length="865" mass="85706">MPKIDGMDPKLVRDLLAELRRAAKEMETIEAKATTTVRNAGVPAAVTYRPSAVADAIAEMDKDVTARLALLEKREREPRTQPNPTTSGDANPAPKPTAGETEPPPKKPAGETEPPKQPSGDPEPPKKPAGETEPPKKSDTETSAPNRGDSDPPPKKSDTETEPPKKGDTETSAPNRGDSDPPPKKSEGETPPPKGETPPPKQEPIDTPKKDHPDDIDQTKGRVVLDVDGTKVVSYPLNQDLDVVRPIDDTAQPAGTQPSGGPQPDGKPGYVEPLEPTVKHPAPQPGLDPGDPMGPYVGTAADNVTEDPFLKNNPAAAQPAPQPGLAPGDPMGAYVGTAADNVTEDPYLKSNPVTQPAPQPGLAPGDPMGAYVGTAADNVTEDPFLASAPQLPADTTLVSGDAVDPKALAAAQPGDVLSAPANPISDQALGTLLNNDSQIGPQGMPTVTDGSGSASGAGGNPGAAGHGPNDGGSQQTSAGGNSGNPHSGGYSGSQGGNDGGSQQTSAGGNSGNSHSSGPSGSQSGNDGGAQQTGNPGDSSGQQGGKEGQCGPQGGNNPAANGSTTGQAGLTTGPTMAHYGPAGLSADGHYGAAGQPGSAGQPGTADQSSPAGQAGSGDHGGSAGQAEIDPKKLAAEQPGDVLSAPAKPISDQALGALLNIDSQIGPQEMPSMTGGGSGTEGGPGHAPSDNGSDHSASAPQTPSASQAGGDFDPRRLAAEQAGDVLWAPADTISDQALRALFGFDDQIGPQETPSMGAGSEGGPGQGPAGGGPGQGAGPAPGAAGDGPDQSDPRRLAAEQPGDVLSAPAKPVSDEAILALMDVHAQIEPVDMPSVSVPAGEWGTGEWVPEDIEPDGPAGSVAPGQPA</sequence>
<feature type="compositionally biased region" description="Low complexity" evidence="1">
    <location>
        <begin position="500"/>
        <end position="524"/>
    </location>
</feature>
<feature type="compositionally biased region" description="Gly residues" evidence="1">
    <location>
        <begin position="613"/>
        <end position="622"/>
    </location>
</feature>
<feature type="compositionally biased region" description="Gly residues" evidence="1">
    <location>
        <begin position="489"/>
        <end position="499"/>
    </location>
</feature>
<feature type="region of interest" description="Disordered" evidence="1">
    <location>
        <begin position="414"/>
        <end position="715"/>
    </location>
</feature>
<feature type="compositionally biased region" description="Basic and acidic residues" evidence="1">
    <location>
        <begin position="148"/>
        <end position="169"/>
    </location>
</feature>
<feature type="compositionally biased region" description="Pro residues" evidence="1">
    <location>
        <begin position="190"/>
        <end position="202"/>
    </location>
</feature>
<gene>
    <name evidence="2" type="ORF">GT755_21090</name>
</gene>
<dbReference type="EMBL" id="WXEW01000006">
    <property type="protein sequence ID" value="NAS24177.1"/>
    <property type="molecule type" value="Genomic_DNA"/>
</dbReference>
<keyword evidence="3" id="KW-1185">Reference proteome</keyword>